<gene>
    <name evidence="2" type="ORF">METHB2_100007</name>
</gene>
<evidence type="ECO:0000313" key="2">
    <source>
        <dbReference type="EMBL" id="CAA9889366.1"/>
    </source>
</evidence>
<organism evidence="2 3">
    <name type="scientific">Candidatus Methylobacter favarea</name>
    <dbReference type="NCBI Taxonomy" id="2707345"/>
    <lineage>
        <taxon>Bacteria</taxon>
        <taxon>Pseudomonadati</taxon>
        <taxon>Pseudomonadota</taxon>
        <taxon>Gammaproteobacteria</taxon>
        <taxon>Methylococcales</taxon>
        <taxon>Methylococcaceae</taxon>
        <taxon>Methylobacter</taxon>
    </lineage>
</organism>
<proteinExistence type="predicted"/>
<name>A0A8S0Y8W5_9GAMM</name>
<sequence>MKDLLFLAHRIPYPPNKGDKIRSCHFLKHLASTYTIHLGTFIDDANDWQYTEILDSLCAETFYMGLKPQLAKIKSLRGLLTNEALSLPYYRNQAMQDWVDHIIKTRRIKKVLIYSSVMAQFINASHDIDMIVDFVDVDSDKWRQYADKKQGLAKWIYQREAQYLFNYEKTIAEKSKVSFFVSEQEAALFKRLAPELEGKITHINNGVDTDHFSPDHLFASPYHDNEEALVFTGAMDYWANVDAVTWFGNAVFPRLQKYPQAKFYIVGSKPSKEVCELANNKNIIVTGAVDDVRPYVAHARLVVAPLRIARGIQNKVLEAMAMAKYVVATSAAMEGIPSDQTLDVSVGDEVDVIVQQLDKIMQDNGAEIISNNNRDFVKAMFSWEQNVNQLSALFQ</sequence>
<dbReference type="CDD" id="cd03801">
    <property type="entry name" value="GT4_PimA-like"/>
    <property type="match status" value="1"/>
</dbReference>
<dbReference type="InterPro" id="IPR017521">
    <property type="entry name" value="Sugar_tfrase_PEP-CTERM_Stp1"/>
</dbReference>
<dbReference type="PANTHER" id="PTHR46401:SF2">
    <property type="entry name" value="GLYCOSYLTRANSFERASE WBBK-RELATED"/>
    <property type="match status" value="1"/>
</dbReference>
<keyword evidence="1 2" id="KW-0808">Transferase</keyword>
<protein>
    <submittedName>
        <fullName evidence="2">Glycosyl transferase, group 1</fullName>
    </submittedName>
</protein>
<evidence type="ECO:0000256" key="1">
    <source>
        <dbReference type="ARBA" id="ARBA00022679"/>
    </source>
</evidence>
<reference evidence="2 3" key="1">
    <citation type="submission" date="2020-02" db="EMBL/GenBank/DDBJ databases">
        <authorList>
            <person name="Hogendoorn C."/>
        </authorList>
    </citation>
    <scope>NUCLEOTIDE SEQUENCE [LARGE SCALE GENOMIC DNA]</scope>
    <source>
        <strain evidence="2">METHB21</strain>
    </source>
</reference>
<keyword evidence="3" id="KW-1185">Reference proteome</keyword>
<dbReference type="EMBL" id="CADCXN010000002">
    <property type="protein sequence ID" value="CAA9889366.1"/>
    <property type="molecule type" value="Genomic_DNA"/>
</dbReference>
<accession>A0A8S0Y8W5</accession>
<dbReference type="Proteomes" id="UP000494216">
    <property type="component" value="Unassembled WGS sequence"/>
</dbReference>
<evidence type="ECO:0000313" key="3">
    <source>
        <dbReference type="Proteomes" id="UP000494216"/>
    </source>
</evidence>
<dbReference type="PANTHER" id="PTHR46401">
    <property type="entry name" value="GLYCOSYLTRANSFERASE WBBK-RELATED"/>
    <property type="match status" value="1"/>
</dbReference>
<dbReference type="NCBIfam" id="TIGR03087">
    <property type="entry name" value="stp1"/>
    <property type="match status" value="1"/>
</dbReference>
<comment type="caution">
    <text evidence="2">The sequence shown here is derived from an EMBL/GenBank/DDBJ whole genome shotgun (WGS) entry which is preliminary data.</text>
</comment>
<dbReference type="RefSeq" id="WP_174624393.1">
    <property type="nucleotide sequence ID" value="NZ_CADCXN010000002.1"/>
</dbReference>
<dbReference type="Pfam" id="PF13692">
    <property type="entry name" value="Glyco_trans_1_4"/>
    <property type="match status" value="1"/>
</dbReference>
<dbReference type="SUPFAM" id="SSF53756">
    <property type="entry name" value="UDP-Glycosyltransferase/glycogen phosphorylase"/>
    <property type="match status" value="1"/>
</dbReference>
<dbReference type="AlphaFoldDB" id="A0A8S0Y8W5"/>
<dbReference type="GO" id="GO:0009103">
    <property type="term" value="P:lipopolysaccharide biosynthetic process"/>
    <property type="evidence" value="ECO:0007669"/>
    <property type="project" value="TreeGrafter"/>
</dbReference>
<dbReference type="GO" id="GO:0016757">
    <property type="term" value="F:glycosyltransferase activity"/>
    <property type="evidence" value="ECO:0007669"/>
    <property type="project" value="TreeGrafter"/>
</dbReference>
<dbReference type="Gene3D" id="3.40.50.2000">
    <property type="entry name" value="Glycogen Phosphorylase B"/>
    <property type="match status" value="2"/>
</dbReference>